<dbReference type="SUPFAM" id="SSF53756">
    <property type="entry name" value="UDP-Glycosyltransferase/glycogen phosphorylase"/>
    <property type="match status" value="1"/>
</dbReference>
<protein>
    <submittedName>
        <fullName evidence="3">Glycosyltransferase involved in cell wall bisynthesis</fullName>
    </submittedName>
</protein>
<dbReference type="Proteomes" id="UP000198558">
    <property type="component" value="Unassembled WGS sequence"/>
</dbReference>
<dbReference type="Gene3D" id="3.40.50.2000">
    <property type="entry name" value="Glycogen Phosphorylase B"/>
    <property type="match status" value="2"/>
</dbReference>
<dbReference type="Pfam" id="PF13692">
    <property type="entry name" value="Glyco_trans_1_4"/>
    <property type="match status" value="1"/>
</dbReference>
<dbReference type="GeneID" id="78287774"/>
<dbReference type="EMBL" id="FOIN01000005">
    <property type="protein sequence ID" value="SET28028.1"/>
    <property type="molecule type" value="Genomic_DNA"/>
</dbReference>
<evidence type="ECO:0000259" key="2">
    <source>
        <dbReference type="Pfam" id="PF13439"/>
    </source>
</evidence>
<dbReference type="InterPro" id="IPR028098">
    <property type="entry name" value="Glyco_trans_4-like_N"/>
</dbReference>
<evidence type="ECO:0000313" key="4">
    <source>
        <dbReference type="Proteomes" id="UP000198558"/>
    </source>
</evidence>
<dbReference type="GO" id="GO:0016757">
    <property type="term" value="F:glycosyltransferase activity"/>
    <property type="evidence" value="ECO:0007669"/>
    <property type="project" value="TreeGrafter"/>
</dbReference>
<dbReference type="GO" id="GO:0009103">
    <property type="term" value="P:lipopolysaccharide biosynthetic process"/>
    <property type="evidence" value="ECO:0007669"/>
    <property type="project" value="TreeGrafter"/>
</dbReference>
<organism evidence="3 4">
    <name type="scientific">Thomasclavelia cocleata</name>
    <dbReference type="NCBI Taxonomy" id="69824"/>
    <lineage>
        <taxon>Bacteria</taxon>
        <taxon>Bacillati</taxon>
        <taxon>Bacillota</taxon>
        <taxon>Erysipelotrichia</taxon>
        <taxon>Erysipelotrichales</taxon>
        <taxon>Coprobacillaceae</taxon>
        <taxon>Thomasclavelia</taxon>
    </lineage>
</organism>
<keyword evidence="1 3" id="KW-0808">Transferase</keyword>
<gene>
    <name evidence="3" type="ORF">SAMN04489758_10547</name>
</gene>
<evidence type="ECO:0000313" key="3">
    <source>
        <dbReference type="EMBL" id="SET28028.1"/>
    </source>
</evidence>
<accession>A0A1I0D766</accession>
<proteinExistence type="predicted"/>
<dbReference type="PANTHER" id="PTHR46401:SF2">
    <property type="entry name" value="GLYCOSYLTRANSFERASE WBBK-RELATED"/>
    <property type="match status" value="1"/>
</dbReference>
<sequence length="390" mass="45344">MSKILFINSVCNSSTGTICKNLYKVAKEAGHECCIAYGRGNTPEGYNTIRIGNKLDFYLHVLKARIFDASGFGSKHATKEFIKRIEEFKPDIIHLHNIHGYYVNIEILFKYLKDHPEIKKIWTLHDCWAFTGHCAYYTYAKCDKWQICCNVKCPNKWEYPKTLFSNIESNFNKKKEVFSGIENMILITPSKWLKSEVEKSYLKNYQVEVINNGVDTNVFKPTSSDIKKQYNIENKRVILGVASVWDKRKGLDTFIELSKQLNSEYQIVLIGLNKKQIKILPKNIIGISRTENIQELVKWYSVAEVFFNPTLEDNYPTVNLEAIACGTPVITFDIGGSPESAKIYGRVINLFDDLFSILKKRERYNYGFFYISIEEKYNEYINLYSRKEKI</sequence>
<dbReference type="PANTHER" id="PTHR46401">
    <property type="entry name" value="GLYCOSYLTRANSFERASE WBBK-RELATED"/>
    <property type="match status" value="1"/>
</dbReference>
<evidence type="ECO:0000256" key="1">
    <source>
        <dbReference type="ARBA" id="ARBA00022679"/>
    </source>
</evidence>
<reference evidence="4" key="1">
    <citation type="submission" date="2016-10" db="EMBL/GenBank/DDBJ databases">
        <authorList>
            <person name="Varghese N."/>
            <person name="Submissions S."/>
        </authorList>
    </citation>
    <scope>NUCLEOTIDE SEQUENCE [LARGE SCALE GENOMIC DNA]</scope>
    <source>
        <strain evidence="4">DSM 1551</strain>
    </source>
</reference>
<dbReference type="AlphaFoldDB" id="A0A1I0D766"/>
<dbReference type="OrthoDB" id="9802525at2"/>
<dbReference type="Pfam" id="PF13439">
    <property type="entry name" value="Glyco_transf_4"/>
    <property type="match status" value="1"/>
</dbReference>
<dbReference type="RefSeq" id="WP_092352624.1">
    <property type="nucleotide sequence ID" value="NZ_CAOJGJ010000011.1"/>
</dbReference>
<feature type="domain" description="Glycosyltransferase subfamily 4-like N-terminal" evidence="2">
    <location>
        <begin position="17"/>
        <end position="217"/>
    </location>
</feature>
<name>A0A1I0D766_9FIRM</name>
<keyword evidence="4" id="KW-1185">Reference proteome</keyword>